<dbReference type="GO" id="GO:0016787">
    <property type="term" value="F:hydrolase activity"/>
    <property type="evidence" value="ECO:0007669"/>
    <property type="project" value="UniProtKB-KW"/>
</dbReference>
<dbReference type="EC" id="3.3.1.1" evidence="2"/>
<organism evidence="2 3">
    <name type="scientific">Actinacidiphila bryophytorum</name>
    <dbReference type="NCBI Taxonomy" id="1436133"/>
    <lineage>
        <taxon>Bacteria</taxon>
        <taxon>Bacillati</taxon>
        <taxon>Actinomycetota</taxon>
        <taxon>Actinomycetes</taxon>
        <taxon>Kitasatosporales</taxon>
        <taxon>Streptomycetaceae</taxon>
        <taxon>Actinacidiphila</taxon>
    </lineage>
</organism>
<sequence>MGRGQGRGAVGGPAAGRHRAHGRLGAGGGRRRPGGDGQRHRPALGGDRPLGPRRLSAAGERRGSGGRAAH</sequence>
<feature type="region of interest" description="Disordered" evidence="1">
    <location>
        <begin position="1"/>
        <end position="70"/>
    </location>
</feature>
<name>A0A9W4GXA3_9ACTN</name>
<proteinExistence type="predicted"/>
<keyword evidence="2" id="KW-0378">Hydrolase</keyword>
<evidence type="ECO:0000313" key="3">
    <source>
        <dbReference type="Proteomes" id="UP001153328"/>
    </source>
</evidence>
<comment type="caution">
    <text evidence="2">The sequence shown here is derived from an EMBL/GenBank/DDBJ whole genome shotgun (WGS) entry which is preliminary data.</text>
</comment>
<dbReference type="Proteomes" id="UP001153328">
    <property type="component" value="Unassembled WGS sequence"/>
</dbReference>
<dbReference type="AlphaFoldDB" id="A0A9W4GXA3"/>
<gene>
    <name evidence="2" type="ORF">SBRY_10277</name>
</gene>
<evidence type="ECO:0000313" key="2">
    <source>
        <dbReference type="EMBL" id="CAG7599860.1"/>
    </source>
</evidence>
<accession>A0A9W4GXA3</accession>
<keyword evidence="3" id="KW-1185">Reference proteome</keyword>
<dbReference type="EMBL" id="CAJVAX010000001">
    <property type="protein sequence ID" value="CAG7599860.1"/>
    <property type="molecule type" value="Genomic_DNA"/>
</dbReference>
<reference evidence="2" key="1">
    <citation type="submission" date="2021-06" db="EMBL/GenBank/DDBJ databases">
        <authorList>
            <person name="Arsene-Ploetze F."/>
        </authorList>
    </citation>
    <scope>NUCLEOTIDE SEQUENCE</scope>
    <source>
        <strain evidence="2">SBRY1</strain>
    </source>
</reference>
<evidence type="ECO:0000256" key="1">
    <source>
        <dbReference type="SAM" id="MobiDB-lite"/>
    </source>
</evidence>
<protein>
    <submittedName>
        <fullName evidence="2">Adenosylhomocysteinase</fullName>
        <ecNumber evidence="2">3.3.1.1</ecNumber>
    </submittedName>
</protein>
<feature type="compositionally biased region" description="Gly residues" evidence="1">
    <location>
        <begin position="1"/>
        <end position="14"/>
    </location>
</feature>